<dbReference type="PANTHER" id="PTHR14140:SF27">
    <property type="entry name" value="OS04G0289800 PROTEIN"/>
    <property type="match status" value="1"/>
</dbReference>
<evidence type="ECO:0000259" key="4">
    <source>
        <dbReference type="PROSITE" id="PS51015"/>
    </source>
</evidence>
<accession>A0AAJ4XS82</accession>
<feature type="region of interest" description="Disordered" evidence="3">
    <location>
        <begin position="275"/>
        <end position="299"/>
    </location>
</feature>
<dbReference type="AlphaFoldDB" id="A0AAJ4XS82"/>
<feature type="domain" description="YDG" evidence="4">
    <location>
        <begin position="213"/>
        <end position="365"/>
    </location>
</feature>
<dbReference type="PROSITE" id="PS51015">
    <property type="entry name" value="YDG"/>
    <property type="match status" value="1"/>
</dbReference>
<dbReference type="PANTHER" id="PTHR14140">
    <property type="entry name" value="E3 UBIQUITIN-PROTEIN LIGASE UHRF-RELATED"/>
    <property type="match status" value="1"/>
</dbReference>
<dbReference type="FunFam" id="2.30.280.10:FF:000005">
    <property type="entry name" value="E3 ubiquitin-protein ligase UHRF1"/>
    <property type="match status" value="1"/>
</dbReference>
<keyword evidence="6" id="KW-1185">Reference proteome</keyword>
<evidence type="ECO:0000256" key="3">
    <source>
        <dbReference type="SAM" id="MobiDB-lite"/>
    </source>
</evidence>
<keyword evidence="1 2" id="KW-0539">Nucleus</keyword>
<feature type="compositionally biased region" description="Polar residues" evidence="3">
    <location>
        <begin position="283"/>
        <end position="298"/>
    </location>
</feature>
<dbReference type="EMBL" id="OAPG01000019">
    <property type="protein sequence ID" value="SNX87378.1"/>
    <property type="molecule type" value="Genomic_DNA"/>
</dbReference>
<dbReference type="GO" id="GO:0005634">
    <property type="term" value="C:nucleus"/>
    <property type="evidence" value="ECO:0007669"/>
    <property type="project" value="UniProtKB-SubCell"/>
</dbReference>
<feature type="compositionally biased region" description="Low complexity" evidence="3">
    <location>
        <begin position="473"/>
        <end position="484"/>
    </location>
</feature>
<proteinExistence type="predicted"/>
<evidence type="ECO:0000313" key="6">
    <source>
        <dbReference type="Proteomes" id="UP001294444"/>
    </source>
</evidence>
<dbReference type="InterPro" id="IPR036987">
    <property type="entry name" value="SRA-YDG_sf"/>
</dbReference>
<dbReference type="GO" id="GO:0044027">
    <property type="term" value="P:negative regulation of gene expression via chromosomal CpG island methylation"/>
    <property type="evidence" value="ECO:0007669"/>
    <property type="project" value="TreeGrafter"/>
</dbReference>
<dbReference type="Proteomes" id="UP001294444">
    <property type="component" value="Unassembled WGS sequence"/>
</dbReference>
<dbReference type="InterPro" id="IPR015947">
    <property type="entry name" value="PUA-like_sf"/>
</dbReference>
<sequence length="547" mass="60531">MVGKKLSIQFPNLAEGDTEIEHDDYEAQRQANIKANQELLLSLGLFSASVLFTPTKPLNSSFSSPTPKSKSKSHLVRSKSSFASINAGSGGRGDVKSSIALNRPKRITRSVSRTLDPSSPLTSTGRRMKRALSDDELYPIQRRSSRRDSYISSFSDDEDQDDKEHSTSRTKKFRRHTSSLFLSHQQRKHVSSHLLQRSADRLGVRIQNPKTFGSIPGIPVGTLWEKRMDCSTDAIHAPTVAGISGNADVGCWSICLSGGYEDDVDLGETFTYTGSGGRDLKGTKQNPKNLRTAPQSKDQTFDGVNGALKKSVETKRPIRVVRGYKGNNMYSPNEGYVYCGLYRAKRAWMERGRAGFMVCKFEFQRLARQAPLPTFNHVQEDGEEVASTRAMRAEKRSTSTLTTTTTITKIDSDSTITTSTTQTSMTTTINLTQEDDDNLDLQSSGAADKVRRQTRDASYLSSPSPSPSPSPPASASALVSPAPSKTNLISCPRHRRFRRTFPILTLPNNQGDGFDRAQYIFIGDTDDDDDDDDDQEEDEVLLQLELE</sequence>
<gene>
    <name evidence="5" type="ORF">MEPE_06088</name>
</gene>
<evidence type="ECO:0000256" key="2">
    <source>
        <dbReference type="PROSITE-ProRule" id="PRU00358"/>
    </source>
</evidence>
<dbReference type="SMART" id="SM00466">
    <property type="entry name" value="SRA"/>
    <property type="match status" value="1"/>
</dbReference>
<dbReference type="GO" id="GO:0016567">
    <property type="term" value="P:protein ubiquitination"/>
    <property type="evidence" value="ECO:0007669"/>
    <property type="project" value="TreeGrafter"/>
</dbReference>
<feature type="compositionally biased region" description="Polar residues" evidence="3">
    <location>
        <begin position="109"/>
        <end position="125"/>
    </location>
</feature>
<comment type="subcellular location">
    <subcellularLocation>
        <location evidence="2">Nucleus</location>
    </subcellularLocation>
</comment>
<dbReference type="Pfam" id="PF02182">
    <property type="entry name" value="SAD_SRA"/>
    <property type="match status" value="1"/>
</dbReference>
<evidence type="ECO:0000256" key="1">
    <source>
        <dbReference type="ARBA" id="ARBA00023242"/>
    </source>
</evidence>
<feature type="region of interest" description="Disordered" evidence="3">
    <location>
        <begin position="522"/>
        <end position="547"/>
    </location>
</feature>
<feature type="compositionally biased region" description="Polar residues" evidence="3">
    <location>
        <begin position="78"/>
        <end position="87"/>
    </location>
</feature>
<organism evidence="5 6">
    <name type="scientific">Melanopsichium pennsylvanicum</name>
    <dbReference type="NCBI Taxonomy" id="63383"/>
    <lineage>
        <taxon>Eukaryota</taxon>
        <taxon>Fungi</taxon>
        <taxon>Dikarya</taxon>
        <taxon>Basidiomycota</taxon>
        <taxon>Ustilaginomycotina</taxon>
        <taxon>Ustilaginomycetes</taxon>
        <taxon>Ustilaginales</taxon>
        <taxon>Ustilaginaceae</taxon>
        <taxon>Melanopsichium</taxon>
    </lineage>
</organism>
<feature type="region of interest" description="Disordered" evidence="3">
    <location>
        <begin position="433"/>
        <end position="491"/>
    </location>
</feature>
<dbReference type="InterPro" id="IPR003105">
    <property type="entry name" value="SRA_YDG"/>
</dbReference>
<feature type="compositionally biased region" description="Acidic residues" evidence="3">
    <location>
        <begin position="524"/>
        <end position="547"/>
    </location>
</feature>
<dbReference type="InterPro" id="IPR045134">
    <property type="entry name" value="UHRF1/2-like"/>
</dbReference>
<comment type="caution">
    <text evidence="5">The sequence shown here is derived from an EMBL/GenBank/DDBJ whole genome shotgun (WGS) entry which is preliminary data.</text>
</comment>
<feature type="region of interest" description="Disordered" evidence="3">
    <location>
        <begin position="57"/>
        <end position="178"/>
    </location>
</feature>
<dbReference type="Gene3D" id="2.30.280.10">
    <property type="entry name" value="SRA-YDG"/>
    <property type="match status" value="1"/>
</dbReference>
<dbReference type="GO" id="GO:0061630">
    <property type="term" value="F:ubiquitin protein ligase activity"/>
    <property type="evidence" value="ECO:0007669"/>
    <property type="project" value="TreeGrafter"/>
</dbReference>
<evidence type="ECO:0000313" key="5">
    <source>
        <dbReference type="EMBL" id="SNX87378.1"/>
    </source>
</evidence>
<reference evidence="5" key="1">
    <citation type="submission" date="2023-10" db="EMBL/GenBank/DDBJ databases">
        <authorList>
            <person name="Guldener U."/>
        </authorList>
    </citation>
    <scope>NUCLEOTIDE SEQUENCE</scope>
    <source>
        <strain evidence="5">Mp4</strain>
    </source>
</reference>
<name>A0AAJ4XS82_9BASI</name>
<protein>
    <recommendedName>
        <fullName evidence="4">YDG domain-containing protein</fullName>
    </recommendedName>
</protein>
<feature type="compositionally biased region" description="Basic residues" evidence="3">
    <location>
        <begin position="168"/>
        <end position="177"/>
    </location>
</feature>
<dbReference type="SUPFAM" id="SSF88697">
    <property type="entry name" value="PUA domain-like"/>
    <property type="match status" value="1"/>
</dbReference>